<organism evidence="5 6">
    <name type="scientific">Carnobacterium inhibens</name>
    <dbReference type="NCBI Taxonomy" id="147709"/>
    <lineage>
        <taxon>Bacteria</taxon>
        <taxon>Bacillati</taxon>
        <taxon>Bacillota</taxon>
        <taxon>Bacilli</taxon>
        <taxon>Lactobacillales</taxon>
        <taxon>Carnobacteriaceae</taxon>
        <taxon>Carnobacterium</taxon>
    </lineage>
</organism>
<keyword evidence="3" id="KW-0804">Transcription</keyword>
<dbReference type="CDD" id="cd07377">
    <property type="entry name" value="WHTH_GntR"/>
    <property type="match status" value="1"/>
</dbReference>
<dbReference type="EMBL" id="WNJQ01000007">
    <property type="protein sequence ID" value="MBC9825881.1"/>
    <property type="molecule type" value="Genomic_DNA"/>
</dbReference>
<dbReference type="SMART" id="SM00345">
    <property type="entry name" value="HTH_GNTR"/>
    <property type="match status" value="1"/>
</dbReference>
<protein>
    <submittedName>
        <fullName evidence="5">GntR family transcriptional regulator</fullName>
    </submittedName>
</protein>
<dbReference type="InterPro" id="IPR036390">
    <property type="entry name" value="WH_DNA-bd_sf"/>
</dbReference>
<accession>A0ABR7TET2</accession>
<dbReference type="PROSITE" id="PS50949">
    <property type="entry name" value="HTH_GNTR"/>
    <property type="match status" value="1"/>
</dbReference>
<dbReference type="PANTHER" id="PTHR38445">
    <property type="entry name" value="HTH-TYPE TRANSCRIPTIONAL REPRESSOR YTRA"/>
    <property type="match status" value="1"/>
</dbReference>
<keyword evidence="6" id="KW-1185">Reference proteome</keyword>
<dbReference type="InterPro" id="IPR000524">
    <property type="entry name" value="Tscrpt_reg_HTH_GntR"/>
</dbReference>
<name>A0ABR7TET2_9LACT</name>
<evidence type="ECO:0000256" key="1">
    <source>
        <dbReference type="ARBA" id="ARBA00023015"/>
    </source>
</evidence>
<comment type="caution">
    <text evidence="5">The sequence shown here is derived from an EMBL/GenBank/DDBJ whole genome shotgun (WGS) entry which is preliminary data.</text>
</comment>
<dbReference type="Gene3D" id="1.10.10.10">
    <property type="entry name" value="Winged helix-like DNA-binding domain superfamily/Winged helix DNA-binding domain"/>
    <property type="match status" value="1"/>
</dbReference>
<dbReference type="PANTHER" id="PTHR38445:SF9">
    <property type="entry name" value="HTH-TYPE TRANSCRIPTIONAL REPRESSOR YTRA"/>
    <property type="match status" value="1"/>
</dbReference>
<dbReference type="Proteomes" id="UP000638836">
    <property type="component" value="Unassembled WGS sequence"/>
</dbReference>
<feature type="domain" description="HTH gntR-type" evidence="4">
    <location>
        <begin position="9"/>
        <end position="77"/>
    </location>
</feature>
<evidence type="ECO:0000256" key="2">
    <source>
        <dbReference type="ARBA" id="ARBA00023125"/>
    </source>
</evidence>
<dbReference type="RefSeq" id="WP_034537054.1">
    <property type="nucleotide sequence ID" value="NZ_WNJQ01000007.1"/>
</dbReference>
<sequence>MKVNFNKRDPLYEQVVRHFKEEIAAGNLIPGQEVPSRRELASQLTINPNTAQRAYKEMEEQKLIYTESNLPSKITEDPCILEKVQNELLEEAVSSFVTAIRPIQLPLDKVIGLLKEKYEDSVLEEKEEKND</sequence>
<keyword evidence="2" id="KW-0238">DNA-binding</keyword>
<evidence type="ECO:0000259" key="4">
    <source>
        <dbReference type="PROSITE" id="PS50949"/>
    </source>
</evidence>
<dbReference type="Pfam" id="PF00392">
    <property type="entry name" value="GntR"/>
    <property type="match status" value="1"/>
</dbReference>
<gene>
    <name evidence="5" type="ORF">GLO26_08630</name>
</gene>
<proteinExistence type="predicted"/>
<evidence type="ECO:0000313" key="6">
    <source>
        <dbReference type="Proteomes" id="UP000638836"/>
    </source>
</evidence>
<dbReference type="InterPro" id="IPR036388">
    <property type="entry name" value="WH-like_DNA-bd_sf"/>
</dbReference>
<reference evidence="5 6" key="1">
    <citation type="journal article" date="2020" name="Microorganisms">
        <title>New Insight into Antimicrobial Compounds from Food and Marine-Sourced Carnobacterium Species through Phenotype and Genome Analyses.</title>
        <authorList>
            <person name="Begrem S."/>
            <person name="Ivaniuk F."/>
            <person name="Gigout-Chevalier F."/>
            <person name="Kolypczuk L."/>
            <person name="Bonnetot S."/>
            <person name="Leroi F."/>
            <person name="Grovel O."/>
            <person name="Delbarre-Ladrat C."/>
            <person name="Passerini D."/>
        </authorList>
    </citation>
    <scope>NUCLEOTIDE SEQUENCE [LARGE SCALE GENOMIC DNA]</scope>
    <source>
        <strain evidence="5 6">MIP2551</strain>
    </source>
</reference>
<keyword evidence="1" id="KW-0805">Transcription regulation</keyword>
<evidence type="ECO:0000313" key="5">
    <source>
        <dbReference type="EMBL" id="MBC9825881.1"/>
    </source>
</evidence>
<dbReference type="SUPFAM" id="SSF46785">
    <property type="entry name" value="Winged helix' DNA-binding domain"/>
    <property type="match status" value="1"/>
</dbReference>
<evidence type="ECO:0000256" key="3">
    <source>
        <dbReference type="ARBA" id="ARBA00023163"/>
    </source>
</evidence>